<proteinExistence type="predicted"/>
<keyword evidence="3" id="KW-0472">Membrane</keyword>
<dbReference type="Gene3D" id="3.60.21.10">
    <property type="match status" value="1"/>
</dbReference>
<dbReference type="AlphaFoldDB" id="A0A1S6U800"/>
<dbReference type="CDD" id="cd07385">
    <property type="entry name" value="MPP_YkuE_C"/>
    <property type="match status" value="1"/>
</dbReference>
<feature type="transmembrane region" description="Helical" evidence="3">
    <location>
        <begin position="64"/>
        <end position="86"/>
    </location>
</feature>
<name>A0A1S6U800_9BACT</name>
<evidence type="ECO:0000259" key="4">
    <source>
        <dbReference type="Pfam" id="PF00149"/>
    </source>
</evidence>
<sequence length="370" mass="42203">MFFTLIFLIAMCFMNFYSYKFFVSKIAFLKNHIFSVRIFFILVCILEVLFIAQLRFVFFNSSFYIFSATFLAFSWFLFAISILYHLGSTILNKQKFSSSRREFVKICLDITFVILFVSFFLKGLFSAIMPPKIKEKNIKIKNLKKDIKIALITDIHIGTFLQKEFLAGIVNDINKTKPDIVAISGDLVDMKADEIGDFLDPLKDIKSKYGVFYVPGNHEYYHGVDAILAKIEGLGVNVLRNDCIELDDINVCGVYDVSGYRFDYLKPDLKQALSGVNDDKPVVLLSHQPKFVEYMDKDVDLVLSGHTHAGQIFPFGLLVLLQQPYLYGLYQHNDKMQIYVSSGAGFWGPPVRILAQSEIAVLNLYGDSNA</sequence>
<protein>
    <submittedName>
        <fullName evidence="5">Metallophosphatase</fullName>
    </submittedName>
</protein>
<dbReference type="PANTHER" id="PTHR31302">
    <property type="entry name" value="TRANSMEMBRANE PROTEIN WITH METALLOPHOSPHOESTERASE DOMAIN-RELATED"/>
    <property type="match status" value="1"/>
</dbReference>
<evidence type="ECO:0000313" key="6">
    <source>
        <dbReference type="Proteomes" id="UP000190868"/>
    </source>
</evidence>
<keyword evidence="2" id="KW-0378">Hydrolase</keyword>
<dbReference type="GO" id="GO:0009245">
    <property type="term" value="P:lipid A biosynthetic process"/>
    <property type="evidence" value="ECO:0007669"/>
    <property type="project" value="TreeGrafter"/>
</dbReference>
<feature type="transmembrane region" description="Helical" evidence="3">
    <location>
        <begin position="34"/>
        <end position="58"/>
    </location>
</feature>
<dbReference type="GO" id="GO:0016020">
    <property type="term" value="C:membrane"/>
    <property type="evidence" value="ECO:0007669"/>
    <property type="project" value="GOC"/>
</dbReference>
<dbReference type="GO" id="GO:0046872">
    <property type="term" value="F:metal ion binding"/>
    <property type="evidence" value="ECO:0007669"/>
    <property type="project" value="UniProtKB-KW"/>
</dbReference>
<dbReference type="InterPro" id="IPR004843">
    <property type="entry name" value="Calcineurin-like_PHP"/>
</dbReference>
<dbReference type="RefSeq" id="WP_078424557.1">
    <property type="nucleotide sequence ID" value="NZ_CP017258.1"/>
</dbReference>
<keyword evidence="6" id="KW-1185">Reference proteome</keyword>
<keyword evidence="3" id="KW-0812">Transmembrane</keyword>
<dbReference type="Proteomes" id="UP000190868">
    <property type="component" value="Chromosome"/>
</dbReference>
<feature type="transmembrane region" description="Helical" evidence="3">
    <location>
        <begin position="106"/>
        <end position="129"/>
    </location>
</feature>
<keyword evidence="3" id="KW-1133">Transmembrane helix</keyword>
<accession>A0A1S6U800</accession>
<feature type="domain" description="Calcineurin-like phosphoesterase" evidence="4">
    <location>
        <begin position="147"/>
        <end position="309"/>
    </location>
</feature>
<dbReference type="InterPro" id="IPR029052">
    <property type="entry name" value="Metallo-depent_PP-like"/>
</dbReference>
<dbReference type="EMBL" id="CP017258">
    <property type="protein sequence ID" value="AQW87809.1"/>
    <property type="molecule type" value="Genomic_DNA"/>
</dbReference>
<dbReference type="PANTHER" id="PTHR31302:SF31">
    <property type="entry name" value="PHOSPHODIESTERASE YAEI"/>
    <property type="match status" value="1"/>
</dbReference>
<keyword evidence="1" id="KW-0479">Metal-binding</keyword>
<evidence type="ECO:0000313" key="5">
    <source>
        <dbReference type="EMBL" id="AQW87809.1"/>
    </source>
</evidence>
<gene>
    <name evidence="5" type="ORF">CPIN18021_1003</name>
</gene>
<dbReference type="SUPFAM" id="SSF56300">
    <property type="entry name" value="Metallo-dependent phosphatases"/>
    <property type="match status" value="1"/>
</dbReference>
<evidence type="ECO:0000256" key="2">
    <source>
        <dbReference type="ARBA" id="ARBA00022801"/>
    </source>
</evidence>
<dbReference type="Pfam" id="PF00149">
    <property type="entry name" value="Metallophos"/>
    <property type="match status" value="1"/>
</dbReference>
<dbReference type="GO" id="GO:0008758">
    <property type="term" value="F:UDP-2,3-diacylglucosamine hydrolase activity"/>
    <property type="evidence" value="ECO:0007669"/>
    <property type="project" value="TreeGrafter"/>
</dbReference>
<dbReference type="InterPro" id="IPR051158">
    <property type="entry name" value="Metallophosphoesterase_sf"/>
</dbReference>
<reference evidence="6" key="1">
    <citation type="submission" date="2016-09" db="EMBL/GenBank/DDBJ databases">
        <title>Comparative genomics of the Campylobacter concisus group.</title>
        <authorList>
            <person name="Miller W.G."/>
            <person name="Yee E."/>
            <person name="Chapman M.H."/>
            <person name="Huynh S."/>
            <person name="Bono J.L."/>
            <person name="On S.L.W."/>
            <person name="StLeger J."/>
            <person name="Foster G."/>
            <person name="Parker C.T."/>
        </authorList>
    </citation>
    <scope>NUCLEOTIDE SEQUENCE [LARGE SCALE GENOMIC DNA]</scope>
    <source>
        <strain evidence="6">RM18021</strain>
    </source>
</reference>
<feature type="transmembrane region" description="Helical" evidence="3">
    <location>
        <begin position="6"/>
        <end position="22"/>
    </location>
</feature>
<evidence type="ECO:0000256" key="1">
    <source>
        <dbReference type="ARBA" id="ARBA00022723"/>
    </source>
</evidence>
<evidence type="ECO:0000256" key="3">
    <source>
        <dbReference type="SAM" id="Phobius"/>
    </source>
</evidence>
<organism evidence="5 6">
    <name type="scientific">Campylobacter pinnipediorum subsp. caledonicus</name>
    <dbReference type="NCBI Taxonomy" id="1874362"/>
    <lineage>
        <taxon>Bacteria</taxon>
        <taxon>Pseudomonadati</taxon>
        <taxon>Campylobacterota</taxon>
        <taxon>Epsilonproteobacteria</taxon>
        <taxon>Campylobacterales</taxon>
        <taxon>Campylobacteraceae</taxon>
        <taxon>Campylobacter</taxon>
    </lineage>
</organism>